<evidence type="ECO:0000313" key="7">
    <source>
        <dbReference type="EMBL" id="GAA2396922.1"/>
    </source>
</evidence>
<dbReference type="SUPFAM" id="SSF50022">
    <property type="entry name" value="ISP domain"/>
    <property type="match status" value="1"/>
</dbReference>
<gene>
    <name evidence="7" type="ORF">GCM10010170_113190</name>
</gene>
<accession>A0ABP5VE10</accession>
<organism evidence="7 8">
    <name type="scientific">Dactylosporangium salmoneum</name>
    <dbReference type="NCBI Taxonomy" id="53361"/>
    <lineage>
        <taxon>Bacteria</taxon>
        <taxon>Bacillati</taxon>
        <taxon>Actinomycetota</taxon>
        <taxon>Actinomycetes</taxon>
        <taxon>Micromonosporales</taxon>
        <taxon>Micromonosporaceae</taxon>
        <taxon>Dactylosporangium</taxon>
    </lineage>
</organism>
<keyword evidence="1" id="KW-0001">2Fe-2S</keyword>
<feature type="domain" description="Rieske" evidence="6">
    <location>
        <begin position="54"/>
        <end position="107"/>
    </location>
</feature>
<evidence type="ECO:0000313" key="8">
    <source>
        <dbReference type="Proteomes" id="UP001501444"/>
    </source>
</evidence>
<dbReference type="InterPro" id="IPR017941">
    <property type="entry name" value="Rieske_2Fe-2S"/>
</dbReference>
<evidence type="ECO:0000256" key="5">
    <source>
        <dbReference type="ARBA" id="ARBA00023014"/>
    </source>
</evidence>
<keyword evidence="5" id="KW-0411">Iron-sulfur</keyword>
<evidence type="ECO:0000256" key="3">
    <source>
        <dbReference type="ARBA" id="ARBA00023002"/>
    </source>
</evidence>
<comment type="caution">
    <text evidence="7">The sequence shown here is derived from an EMBL/GenBank/DDBJ whole genome shotgun (WGS) entry which is preliminary data.</text>
</comment>
<dbReference type="PANTHER" id="PTHR43756:SF5">
    <property type="entry name" value="CHOLINE MONOOXYGENASE, CHLOROPLASTIC"/>
    <property type="match status" value="1"/>
</dbReference>
<evidence type="ECO:0000256" key="4">
    <source>
        <dbReference type="ARBA" id="ARBA00023004"/>
    </source>
</evidence>
<protein>
    <recommendedName>
        <fullName evidence="6">Rieske domain-containing protein</fullName>
    </recommendedName>
</protein>
<reference evidence="8" key="1">
    <citation type="journal article" date="2019" name="Int. J. Syst. Evol. Microbiol.">
        <title>The Global Catalogue of Microorganisms (GCM) 10K type strain sequencing project: providing services to taxonomists for standard genome sequencing and annotation.</title>
        <authorList>
            <consortium name="The Broad Institute Genomics Platform"/>
            <consortium name="The Broad Institute Genome Sequencing Center for Infectious Disease"/>
            <person name="Wu L."/>
            <person name="Ma J."/>
        </authorList>
    </citation>
    <scope>NUCLEOTIDE SEQUENCE [LARGE SCALE GENOMIC DNA]</scope>
    <source>
        <strain evidence="8">JCM 3272</strain>
    </source>
</reference>
<keyword evidence="8" id="KW-1185">Reference proteome</keyword>
<dbReference type="PROSITE" id="PS51296">
    <property type="entry name" value="RIESKE"/>
    <property type="match status" value="1"/>
</dbReference>
<proteinExistence type="predicted"/>
<dbReference type="Gene3D" id="2.102.10.10">
    <property type="entry name" value="Rieske [2Fe-2S] iron-sulphur domain"/>
    <property type="match status" value="1"/>
</dbReference>
<dbReference type="Gene3D" id="3.90.380.10">
    <property type="entry name" value="Naphthalene 1,2-dioxygenase Alpha Subunit, Chain A, domain 1"/>
    <property type="match status" value="1"/>
</dbReference>
<evidence type="ECO:0000256" key="1">
    <source>
        <dbReference type="ARBA" id="ARBA00022714"/>
    </source>
</evidence>
<dbReference type="RefSeq" id="WP_344621108.1">
    <property type="nucleotide sequence ID" value="NZ_BAAARV010000147.1"/>
</dbReference>
<dbReference type="Proteomes" id="UP001501444">
    <property type="component" value="Unassembled WGS sequence"/>
</dbReference>
<dbReference type="InterPro" id="IPR036922">
    <property type="entry name" value="Rieske_2Fe-2S_sf"/>
</dbReference>
<keyword evidence="2" id="KW-0479">Metal-binding</keyword>
<dbReference type="EMBL" id="BAAARV010000147">
    <property type="protein sequence ID" value="GAA2396922.1"/>
    <property type="molecule type" value="Genomic_DNA"/>
</dbReference>
<evidence type="ECO:0000259" key="6">
    <source>
        <dbReference type="PROSITE" id="PS51296"/>
    </source>
</evidence>
<dbReference type="PANTHER" id="PTHR43756">
    <property type="entry name" value="CHOLINE MONOOXYGENASE, CHLOROPLASTIC"/>
    <property type="match status" value="1"/>
</dbReference>
<sequence>MTDSAVNHSYPIREFDVRPEDFPDASPTTFLPPHMYIDAWLYDAEQRHVFAKNWQLVADNAQLTEPGDYLADTIGTQPIIIVRDKSRLRCFANVCRHRGETTQQDSG</sequence>
<evidence type="ECO:0000256" key="2">
    <source>
        <dbReference type="ARBA" id="ARBA00022723"/>
    </source>
</evidence>
<dbReference type="Pfam" id="PF00355">
    <property type="entry name" value="Rieske"/>
    <property type="match status" value="1"/>
</dbReference>
<name>A0ABP5VE10_9ACTN</name>
<keyword evidence="3" id="KW-0560">Oxidoreductase</keyword>
<dbReference type="PRINTS" id="PR00090">
    <property type="entry name" value="RNGDIOXGNASE"/>
</dbReference>
<dbReference type="InterPro" id="IPR001663">
    <property type="entry name" value="Rng_hydr_dOase-A"/>
</dbReference>
<keyword evidence="4" id="KW-0408">Iron</keyword>